<dbReference type="PANTHER" id="PTHR45290">
    <property type="entry name" value="OS03G0300300 PROTEIN"/>
    <property type="match status" value="1"/>
</dbReference>
<feature type="region of interest" description="Disordered" evidence="1">
    <location>
        <begin position="290"/>
        <end position="318"/>
    </location>
</feature>
<protein>
    <recommendedName>
        <fullName evidence="4">WD repeat-containing protein 43</fullName>
    </recommendedName>
</protein>
<name>A0AAQ3P7J3_VIGMU</name>
<dbReference type="Proteomes" id="UP001374535">
    <property type="component" value="Chromosome 1"/>
</dbReference>
<feature type="compositionally biased region" description="Acidic residues" evidence="1">
    <location>
        <begin position="622"/>
        <end position="647"/>
    </location>
</feature>
<evidence type="ECO:0000256" key="1">
    <source>
        <dbReference type="SAM" id="MobiDB-lite"/>
    </source>
</evidence>
<feature type="region of interest" description="Disordered" evidence="1">
    <location>
        <begin position="368"/>
        <end position="401"/>
    </location>
</feature>
<dbReference type="EMBL" id="CP144700">
    <property type="protein sequence ID" value="WVZ22147.1"/>
    <property type="molecule type" value="Genomic_DNA"/>
</dbReference>
<feature type="region of interest" description="Disordered" evidence="1">
    <location>
        <begin position="617"/>
        <end position="658"/>
    </location>
</feature>
<proteinExistence type="predicted"/>
<dbReference type="InterPro" id="IPR011047">
    <property type="entry name" value="Quinoprotein_ADH-like_sf"/>
</dbReference>
<gene>
    <name evidence="2" type="ORF">V8G54_000691</name>
</gene>
<dbReference type="Gene3D" id="2.130.10.10">
    <property type="entry name" value="YVTN repeat-like/Quinoprotein amine dehydrogenase"/>
    <property type="match status" value="1"/>
</dbReference>
<dbReference type="PANTHER" id="PTHR45290:SF3">
    <property type="entry name" value="OS01G0649000 PROTEIN"/>
    <property type="match status" value="1"/>
</dbReference>
<dbReference type="SUPFAM" id="SSF50998">
    <property type="entry name" value="Quinoprotein alcohol dehydrogenase-like"/>
    <property type="match status" value="1"/>
</dbReference>
<evidence type="ECO:0000313" key="3">
    <source>
        <dbReference type="Proteomes" id="UP001374535"/>
    </source>
</evidence>
<reference evidence="2 3" key="1">
    <citation type="journal article" date="2023" name="Life. Sci Alliance">
        <title>Evolutionary insights into 3D genome organization and epigenetic landscape of Vigna mungo.</title>
        <authorList>
            <person name="Junaid A."/>
            <person name="Singh B."/>
            <person name="Bhatia S."/>
        </authorList>
    </citation>
    <scope>NUCLEOTIDE SEQUENCE [LARGE SCALE GENOMIC DNA]</scope>
    <source>
        <strain evidence="2">Urdbean</strain>
    </source>
</reference>
<keyword evidence="3" id="KW-1185">Reference proteome</keyword>
<evidence type="ECO:0008006" key="4">
    <source>
        <dbReference type="Google" id="ProtNLM"/>
    </source>
</evidence>
<accession>A0AAQ3P7J3</accession>
<sequence>MVKGESKKHVLTAFTPNGDYAAIMSANGTAKNDVKLSTCTGCYVCNSKSSYNFQIWNTSTGHLLAEWKPSDEDNDPRYSCIASSYTGKKVFRKEQGTFLLALGTIDGRVLAIDVSTGDRKLITSYPGEICGLSFANKGHVLRIVGRNGMAYEVNTETGQLLKEFKVSKKSITSLAFSHAIVSSKIRVISWEIGKEVLKFPNDLGNVQDISISNDAKNIVTFDFEGKHLHVWKCDLNSGNVGRGPTLPLRHPPVALDCRCGCNKEEDIVLLAVSSRGSAYIWNSNAFSEDQMQPTKLTTKSKTVETDKENGGSSKKRHTSIIASRLQPIAEDKQVKAIVTYGSLDHPQFSVVNISNSGETIVLNVEDETDSVHQHGSPSGKAEISMESKKTKKRQAPSDPDVTTDVVDLEGVLLDNDLDEPTMGEKLASLSLLEENKFRSDKEQEASVSVKPPSADSVHVLIKQALNADDRTLLLDCLYTQDEKVIRKSIAQLNPSNVLKLLCSLISIIESRCNLGLCASVVEVSTSTACERNIVPGIFIKSFELFVSSEFRYYTTESLEKDCIRHGMLVEEHLNVDHLIESRVSTFKSAIQLSSCLDILYSGVIVEEDDEDEIVPVIFEDKDSSEEESDEETMETGQDITDDEESEQEHDGASDMMED</sequence>
<feature type="compositionally biased region" description="Polar residues" evidence="1">
    <location>
        <begin position="290"/>
        <end position="300"/>
    </location>
</feature>
<organism evidence="2 3">
    <name type="scientific">Vigna mungo</name>
    <name type="common">Black gram</name>
    <name type="synonym">Phaseolus mungo</name>
    <dbReference type="NCBI Taxonomy" id="3915"/>
    <lineage>
        <taxon>Eukaryota</taxon>
        <taxon>Viridiplantae</taxon>
        <taxon>Streptophyta</taxon>
        <taxon>Embryophyta</taxon>
        <taxon>Tracheophyta</taxon>
        <taxon>Spermatophyta</taxon>
        <taxon>Magnoliopsida</taxon>
        <taxon>eudicotyledons</taxon>
        <taxon>Gunneridae</taxon>
        <taxon>Pentapetalae</taxon>
        <taxon>rosids</taxon>
        <taxon>fabids</taxon>
        <taxon>Fabales</taxon>
        <taxon>Fabaceae</taxon>
        <taxon>Papilionoideae</taxon>
        <taxon>50 kb inversion clade</taxon>
        <taxon>NPAAA clade</taxon>
        <taxon>indigoferoid/millettioid clade</taxon>
        <taxon>Phaseoleae</taxon>
        <taxon>Vigna</taxon>
    </lineage>
</organism>
<dbReference type="AlphaFoldDB" id="A0AAQ3P7J3"/>
<dbReference type="InterPro" id="IPR015943">
    <property type="entry name" value="WD40/YVTN_repeat-like_dom_sf"/>
</dbReference>
<evidence type="ECO:0000313" key="2">
    <source>
        <dbReference type="EMBL" id="WVZ22147.1"/>
    </source>
</evidence>